<proteinExistence type="predicted"/>
<name>A0A4Z0W1E3_9GAMM</name>
<comment type="caution">
    <text evidence="1">The sequence shown here is derived from an EMBL/GenBank/DDBJ whole genome shotgun (WGS) entry which is preliminary data.</text>
</comment>
<dbReference type="SUPFAM" id="SSF53474">
    <property type="entry name" value="alpha/beta-Hydrolases"/>
    <property type="match status" value="1"/>
</dbReference>
<dbReference type="InterPro" id="IPR008886">
    <property type="entry name" value="UPF0227/Esterase_YqiA"/>
</dbReference>
<dbReference type="Gene3D" id="3.40.50.1820">
    <property type="entry name" value="alpha/beta hydrolase"/>
    <property type="match status" value="1"/>
</dbReference>
<evidence type="ECO:0000313" key="1">
    <source>
        <dbReference type="EMBL" id="TGG90233.1"/>
    </source>
</evidence>
<dbReference type="InterPro" id="IPR029058">
    <property type="entry name" value="AB_hydrolase_fold"/>
</dbReference>
<dbReference type="AlphaFoldDB" id="A0A4Z0W1E3"/>
<keyword evidence="2" id="KW-1185">Reference proteome</keyword>
<evidence type="ECO:0000313" key="2">
    <source>
        <dbReference type="Proteomes" id="UP000297475"/>
    </source>
</evidence>
<dbReference type="Pfam" id="PF05728">
    <property type="entry name" value="UPF0227"/>
    <property type="match status" value="1"/>
</dbReference>
<sequence>MILYIHGFASSGFGSKARYFRALATERGLPFMAPSLPWIPQLAIHTLYDIIDAVGRQQPVHLIGSSLGGYYGLHLAHRYDLKVALINPSVRPADTLGDHTGLVTHFHDGSRFEWTASHAQELSRLEVPPAPDLQARTLLLVQQGDATLDYRQALQHLPEATQVVEPGGDHGFQGIERHAERILRFFGD</sequence>
<dbReference type="RefSeq" id="WP_135484926.1">
    <property type="nucleotide sequence ID" value="NZ_SRMF01000015.1"/>
</dbReference>
<dbReference type="OrthoDB" id="9814831at2"/>
<dbReference type="PANTHER" id="PTHR35602:SF3">
    <property type="entry name" value="ESTERASE YQIA"/>
    <property type="match status" value="1"/>
</dbReference>
<organism evidence="1 2">
    <name type="scientific">Natronospirillum operosum</name>
    <dbReference type="NCBI Taxonomy" id="2759953"/>
    <lineage>
        <taxon>Bacteria</taxon>
        <taxon>Pseudomonadati</taxon>
        <taxon>Pseudomonadota</taxon>
        <taxon>Gammaproteobacteria</taxon>
        <taxon>Oceanospirillales</taxon>
        <taxon>Natronospirillaceae</taxon>
        <taxon>Natronospirillum</taxon>
    </lineage>
</organism>
<protein>
    <submittedName>
        <fullName evidence="1">Esterase</fullName>
    </submittedName>
</protein>
<gene>
    <name evidence="1" type="ORF">E4656_19090</name>
</gene>
<accession>A0A4Z0W1E3</accession>
<dbReference type="Proteomes" id="UP000297475">
    <property type="component" value="Unassembled WGS sequence"/>
</dbReference>
<reference evidence="1 2" key="1">
    <citation type="submission" date="2019-04" db="EMBL/GenBank/DDBJ databases">
        <title>Natronospirillum operosus gen. nov., sp. nov., a haloalkaliphilic satellite isolated from decaying biomass of laboratory culture of cyanobacterium Geitlerinema sp. and proposal of Natronospirillaceae fam. nov. and Saccharospirillaceae fam. nov.</title>
        <authorList>
            <person name="Kevbrin V."/>
            <person name="Boltyanskaya Y."/>
            <person name="Koziaeva V."/>
            <person name="Grouzdev D.S."/>
            <person name="Park M."/>
            <person name="Cho J."/>
        </authorList>
    </citation>
    <scope>NUCLEOTIDE SEQUENCE [LARGE SCALE GENOMIC DNA]</scope>
    <source>
        <strain evidence="1 2">G-116</strain>
    </source>
</reference>
<dbReference type="EMBL" id="SRMF01000015">
    <property type="protein sequence ID" value="TGG90233.1"/>
    <property type="molecule type" value="Genomic_DNA"/>
</dbReference>
<dbReference type="PANTHER" id="PTHR35602">
    <property type="entry name" value="ESTERASE YQIA-RELATED"/>
    <property type="match status" value="1"/>
</dbReference>